<reference evidence="11 12" key="1">
    <citation type="submission" date="2021-05" db="EMBL/GenBank/DDBJ databases">
        <title>The draft genome of Geobacter luticola JCM 17780.</title>
        <authorList>
            <person name="Xu Z."/>
            <person name="Masuda Y."/>
            <person name="Itoh H."/>
            <person name="Senoo K."/>
        </authorList>
    </citation>
    <scope>NUCLEOTIDE SEQUENCE [LARGE SCALE GENOMIC DNA]</scope>
    <source>
        <strain evidence="11 12">JCM 17780</strain>
    </source>
</reference>
<evidence type="ECO:0000256" key="7">
    <source>
        <dbReference type="ARBA" id="ARBA00022840"/>
    </source>
</evidence>
<dbReference type="InterPro" id="IPR014017">
    <property type="entry name" value="DNA_helicase_UvrD-like_C"/>
</dbReference>
<protein>
    <submittedName>
        <fullName evidence="11">Exodeoxyribonuclease V subunit gamma</fullName>
        <ecNumber evidence="11">3.1.11.5</ecNumber>
    </submittedName>
</protein>
<proteinExistence type="predicted"/>
<evidence type="ECO:0000256" key="6">
    <source>
        <dbReference type="ARBA" id="ARBA00022839"/>
    </source>
</evidence>
<dbReference type="EC" id="3.1.11.5" evidence="11"/>
<dbReference type="GO" id="GO:0008854">
    <property type="term" value="F:exodeoxyribonuclease V activity"/>
    <property type="evidence" value="ECO:0007669"/>
    <property type="project" value="UniProtKB-EC"/>
</dbReference>
<evidence type="ECO:0000256" key="2">
    <source>
        <dbReference type="ARBA" id="ARBA00022741"/>
    </source>
</evidence>
<evidence type="ECO:0000256" key="5">
    <source>
        <dbReference type="ARBA" id="ARBA00022806"/>
    </source>
</evidence>
<gene>
    <name evidence="11" type="ORF">KI810_03860</name>
</gene>
<dbReference type="Pfam" id="PF12705">
    <property type="entry name" value="PDDEXK_1"/>
    <property type="match status" value="1"/>
</dbReference>
<keyword evidence="1" id="KW-0540">Nuclease</keyword>
<evidence type="ECO:0000313" key="11">
    <source>
        <dbReference type="EMBL" id="MBT0652178.1"/>
    </source>
</evidence>
<dbReference type="InterPro" id="IPR027417">
    <property type="entry name" value="P-loop_NTPase"/>
</dbReference>
<dbReference type="Pfam" id="PF13361">
    <property type="entry name" value="UvrD_C"/>
    <property type="match status" value="1"/>
</dbReference>
<keyword evidence="3" id="KW-0227">DNA damage</keyword>
<dbReference type="PANTHER" id="PTHR30591:SF1">
    <property type="entry name" value="RECBCD ENZYME SUBUNIT RECC"/>
    <property type="match status" value="1"/>
</dbReference>
<comment type="caution">
    <text evidence="11">The sequence shown here is derived from an EMBL/GenBank/DDBJ whole genome shotgun (WGS) entry which is preliminary data.</text>
</comment>
<feature type="domain" description="UvrD-like helicase C-terminal" evidence="10">
    <location>
        <begin position="223"/>
        <end position="541"/>
    </location>
</feature>
<evidence type="ECO:0000259" key="10">
    <source>
        <dbReference type="PROSITE" id="PS51217"/>
    </source>
</evidence>
<dbReference type="EMBL" id="JAHCVK010000001">
    <property type="protein sequence ID" value="MBT0652178.1"/>
    <property type="molecule type" value="Genomic_DNA"/>
</dbReference>
<keyword evidence="12" id="KW-1185">Reference proteome</keyword>
<accession>A0ABS5S9Y3</accession>
<keyword evidence="9" id="KW-0234">DNA repair</keyword>
<keyword evidence="8" id="KW-0238">DNA-binding</keyword>
<evidence type="ECO:0000256" key="3">
    <source>
        <dbReference type="ARBA" id="ARBA00022763"/>
    </source>
</evidence>
<dbReference type="PANTHER" id="PTHR30591">
    <property type="entry name" value="RECBCD ENZYME SUBUNIT RECC"/>
    <property type="match status" value="1"/>
</dbReference>
<keyword evidence="2" id="KW-0547">Nucleotide-binding</keyword>
<keyword evidence="6" id="KW-0269">Exonuclease</keyword>
<evidence type="ECO:0000256" key="8">
    <source>
        <dbReference type="ARBA" id="ARBA00023125"/>
    </source>
</evidence>
<evidence type="ECO:0000313" key="12">
    <source>
        <dbReference type="Proteomes" id="UP000756860"/>
    </source>
</evidence>
<dbReference type="Gene3D" id="3.90.320.10">
    <property type="match status" value="1"/>
</dbReference>
<keyword evidence="4 11" id="KW-0378">Hydrolase</keyword>
<keyword evidence="5" id="KW-0347">Helicase</keyword>
<dbReference type="Proteomes" id="UP000756860">
    <property type="component" value="Unassembled WGS sequence"/>
</dbReference>
<evidence type="ECO:0000256" key="9">
    <source>
        <dbReference type="ARBA" id="ARBA00023204"/>
    </source>
</evidence>
<name>A0ABS5S9Y3_9BACT</name>
<keyword evidence="7" id="KW-0067">ATP-binding</keyword>
<dbReference type="InterPro" id="IPR038726">
    <property type="entry name" value="PDDEXK_AddAB-type"/>
</dbReference>
<organism evidence="11 12">
    <name type="scientific">Geomobilimonas luticola</name>
    <dbReference type="NCBI Taxonomy" id="1114878"/>
    <lineage>
        <taxon>Bacteria</taxon>
        <taxon>Pseudomonadati</taxon>
        <taxon>Thermodesulfobacteriota</taxon>
        <taxon>Desulfuromonadia</taxon>
        <taxon>Geobacterales</taxon>
        <taxon>Geobacteraceae</taxon>
        <taxon>Geomobilimonas</taxon>
    </lineage>
</organism>
<dbReference type="InterPro" id="IPR011604">
    <property type="entry name" value="PDDEXK-like_dom_sf"/>
</dbReference>
<dbReference type="RefSeq" id="WP_214174134.1">
    <property type="nucleotide sequence ID" value="NZ_JAHCVK010000001.1"/>
</dbReference>
<dbReference type="Pfam" id="PF21445">
    <property type="entry name" value="ADDB_N"/>
    <property type="match status" value="1"/>
</dbReference>
<sequence length="1038" mass="115634">MTDRLHIFPSTAAVEAFDRDALAERGIRFGTRALTLKRLSEELYAAADDERRPISAVGRKLLLGDVATRHYADGAGVLARLIGFPGFVTSLDSLFGELKQALITADAFTVTVRAMPANGRLTELAALYGLYCQTMTEQGLLDSHDQEHLALEELRNGKRLPPLFDGITGVTVHAIYDFTPLQLALIAELSRRMPVTLHLPYNPDRETLYAYVARTADRIESLGDSDLLLEPVFEEPQGRFLSLLRSAVFSTGEERPIVPPASLSLMSAPGSYRECEEIGRRIRDLMEKGTDPASIAVICRDLRNYGPMLEDVCRRFAIPVSYRRGAPLATAPLVHACLAPLTLVQARLGREELLALLKSGYFDLASHGLDPDQLEEVLLDVRYLDETFGRLEELLERRIAWLSRRHAANREDRETERRLASTRAVARELGPLIGELRRFGGARTFEEFSTLLAEFIDRHRLYRRAIDAADPRALKRDASAITLLQQVLADLARDIRVLGMEERTFTPAGFLELLPQGMTGVFLAGERQSGVSIMNFHDARGLRFPHVFIAGLNEGICPPRHDGHPLFKDNDKLPFQKTAGTRPFRTAVEKGEEEPLLFYLAIGCAGETLTLSYSYVDGRGNDMLRSPLLDELLAAVPLAEVRIPMNRLIPEPADCREREELLNSLARSRRFDAALAVPELAPAIERIAATAAIEAEREAFFNAEEVAVRAALSTPYTGTLRDPAIQTDLRAYYTSSPGNRFAPTTLEEFGCCPFRYFLKRLVRLAPVEKPELELAVKDEGSLVHEILQRFFEERQEGGRLPLRGDTADKDAMAAAAAEVFARWEAERTTGEPLLWELGKEKLLPLLERLVELEAADDAGLVPTACELPFTDLEVIDLDGSSIFLRGKIDRVDVSPDGDVRVVDYKLAGNSQRYRQLMQEENLGEISFQVPVYLLAAAAELERQGHGPLRKMSARYWLLRKVESLERPFGGGESAAFFATDPRERSALGDGNFLNRLCAKVRAMKRGEFPVTPRECERCDFASVCRYVAVGLRDGEGGE</sequence>
<dbReference type="InterPro" id="IPR049035">
    <property type="entry name" value="ADDB_N"/>
</dbReference>
<dbReference type="PROSITE" id="PS51217">
    <property type="entry name" value="UVRD_HELICASE_CTER"/>
    <property type="match status" value="1"/>
</dbReference>
<evidence type="ECO:0000256" key="4">
    <source>
        <dbReference type="ARBA" id="ARBA00022801"/>
    </source>
</evidence>
<dbReference type="Gene3D" id="3.40.50.300">
    <property type="entry name" value="P-loop containing nucleotide triphosphate hydrolases"/>
    <property type="match status" value="2"/>
</dbReference>
<evidence type="ECO:0000256" key="1">
    <source>
        <dbReference type="ARBA" id="ARBA00022722"/>
    </source>
</evidence>
<dbReference type="SUPFAM" id="SSF52540">
    <property type="entry name" value="P-loop containing nucleoside triphosphate hydrolases"/>
    <property type="match status" value="1"/>
</dbReference>